<dbReference type="Pfam" id="PF00289">
    <property type="entry name" value="Biotin_carb_N"/>
    <property type="match status" value="1"/>
</dbReference>
<proteinExistence type="predicted"/>
<dbReference type="EMBL" id="SPAZ01000156">
    <property type="protein sequence ID" value="TQE33276.1"/>
    <property type="molecule type" value="Genomic_DNA"/>
</dbReference>
<comment type="function">
    <text evidence="1">This protein is a component of the acetyl coenzyme A carboxylase complex; first, biotin carboxylase catalyzes the carboxylation of the carrier protein and then the transcarboxylase transfers the carboxyl group to form malonyl-CoA.</text>
</comment>
<evidence type="ECO:0000259" key="9">
    <source>
        <dbReference type="PROSITE" id="PS50979"/>
    </source>
</evidence>
<organism evidence="10 11">
    <name type="scientific">Streptomyces ipomoeae</name>
    <dbReference type="NCBI Taxonomy" id="103232"/>
    <lineage>
        <taxon>Bacteria</taxon>
        <taxon>Bacillati</taxon>
        <taxon>Actinomycetota</taxon>
        <taxon>Actinomycetes</taxon>
        <taxon>Kitasatosporales</taxon>
        <taxon>Streptomycetaceae</taxon>
        <taxon>Streptomyces</taxon>
    </lineage>
</organism>
<dbReference type="PROSITE" id="PS00867">
    <property type="entry name" value="CPSASE_2"/>
    <property type="match status" value="1"/>
</dbReference>
<dbReference type="RefSeq" id="WP_009315539.1">
    <property type="nucleotide sequence ID" value="NZ_JARAVA010000044.1"/>
</dbReference>
<dbReference type="Proteomes" id="UP000318720">
    <property type="component" value="Unassembled WGS sequence"/>
</dbReference>
<dbReference type="Pfam" id="PF02786">
    <property type="entry name" value="CPSase_L_D2"/>
    <property type="match status" value="1"/>
</dbReference>
<feature type="domain" description="ATP-grasp" evidence="8">
    <location>
        <begin position="121"/>
        <end position="316"/>
    </location>
</feature>
<evidence type="ECO:0000256" key="3">
    <source>
        <dbReference type="ARBA" id="ARBA00022598"/>
    </source>
</evidence>
<dbReference type="GO" id="GO:0004075">
    <property type="term" value="F:biotin carboxylase activity"/>
    <property type="evidence" value="ECO:0007669"/>
    <property type="project" value="UniProtKB-EC"/>
</dbReference>
<dbReference type="InterPro" id="IPR011761">
    <property type="entry name" value="ATP-grasp"/>
</dbReference>
<dbReference type="AlphaFoldDB" id="A0AAE9B0J5"/>
<dbReference type="GO" id="GO:0046872">
    <property type="term" value="F:metal ion binding"/>
    <property type="evidence" value="ECO:0007669"/>
    <property type="project" value="InterPro"/>
</dbReference>
<reference evidence="10 11" key="1">
    <citation type="submission" date="2019-03" db="EMBL/GenBank/DDBJ databases">
        <title>Comparative genomic analyses of the sweetpotato soil rot pathogen, Streptomyces ipomoeae.</title>
        <authorList>
            <person name="Ruschel Soares N."/>
            <person name="Badger J.H."/>
            <person name="Huguet-Tapia J.C."/>
            <person name="Clark C.A."/>
            <person name="Pettis G.S."/>
        </authorList>
    </citation>
    <scope>NUCLEOTIDE SEQUENCE [LARGE SCALE GENOMIC DNA]</scope>
    <source>
        <strain evidence="10 11">88-35</strain>
    </source>
</reference>
<keyword evidence="4 7" id="KW-0547">Nucleotide-binding</keyword>
<evidence type="ECO:0000256" key="2">
    <source>
        <dbReference type="ARBA" id="ARBA00013263"/>
    </source>
</evidence>
<dbReference type="Gene3D" id="3.30.470.20">
    <property type="entry name" value="ATP-grasp fold, B domain"/>
    <property type="match status" value="1"/>
</dbReference>
<name>A0AAE9B0J5_9ACTN</name>
<gene>
    <name evidence="10" type="ORF">Sipo8835_18205</name>
</gene>
<dbReference type="InterPro" id="IPR005479">
    <property type="entry name" value="CPAse_ATP-bd"/>
</dbReference>
<comment type="caution">
    <text evidence="10">The sequence shown here is derived from an EMBL/GenBank/DDBJ whole genome shotgun (WGS) entry which is preliminary data.</text>
</comment>
<dbReference type="PROSITE" id="PS50979">
    <property type="entry name" value="BC"/>
    <property type="match status" value="1"/>
</dbReference>
<dbReference type="EC" id="6.3.4.14" evidence="2"/>
<dbReference type="PANTHER" id="PTHR48095">
    <property type="entry name" value="PYRUVATE CARBOXYLASE SUBUNIT A"/>
    <property type="match status" value="1"/>
</dbReference>
<dbReference type="GO" id="GO:0005524">
    <property type="term" value="F:ATP binding"/>
    <property type="evidence" value="ECO:0007669"/>
    <property type="project" value="UniProtKB-UniRule"/>
</dbReference>
<dbReference type="PROSITE" id="PS50975">
    <property type="entry name" value="ATP_GRASP"/>
    <property type="match status" value="1"/>
</dbReference>
<evidence type="ECO:0000313" key="11">
    <source>
        <dbReference type="Proteomes" id="UP000318720"/>
    </source>
</evidence>
<dbReference type="InterPro" id="IPR016185">
    <property type="entry name" value="PreATP-grasp_dom_sf"/>
</dbReference>
<accession>A0AAE9B0J5</accession>
<dbReference type="Pfam" id="PF02785">
    <property type="entry name" value="Biotin_carb_C"/>
    <property type="match status" value="1"/>
</dbReference>
<dbReference type="SUPFAM" id="SSF52440">
    <property type="entry name" value="PreATP-grasp domain"/>
    <property type="match status" value="1"/>
</dbReference>
<dbReference type="InterPro" id="IPR011054">
    <property type="entry name" value="Rudment_hybrid_motif"/>
</dbReference>
<sequence>MILRRVLIANRGEIALRILRTCRRLGVEAVLAASDADLASVPARLADRVVRLGPPPPSASYLDVDAVIAAAKTAGVDAVHPGYGFLSENQRLARACAEAGIVFIGPTVDQLAAVGDKLEARRHAIAAGLPVVPGGPLDDTADAARLAAEIGFPLLIKAVGGGGGRGMKQVHDPAALASTIDLAVAEAGAAFGDPRVYLERFVATGRHVEVQLIADGENVVHLGTRDCSVQRRYQKLIEEAPAPALDPVLREEMHRAAVALGKHLEYRGLGTVEFLVDVDRGTFYFLEMNARIQVEHPVTEAVTGLDLVAEQLAVAEGRPLSFGQADVSFTGHAIECRINAEDWARDFQPSPGTVNDAVWPLGEGIRVDTHLQAGATVPPYYDSLLAKLIVHGRDRAEALTRLHGALGRCAIDGVTTNVPMHQAVLEDAEFTEGGVDTAWFTRFLRDHPVTVPTGVAGSAATGSAEAPGVIEAAGSMAAGGSRG</sequence>
<evidence type="ECO:0000313" key="10">
    <source>
        <dbReference type="EMBL" id="TQE33276.1"/>
    </source>
</evidence>
<dbReference type="InterPro" id="IPR011764">
    <property type="entry name" value="Biotin_carboxylation_dom"/>
</dbReference>
<evidence type="ECO:0000256" key="4">
    <source>
        <dbReference type="ARBA" id="ARBA00022741"/>
    </source>
</evidence>
<feature type="domain" description="Biotin carboxylation" evidence="9">
    <location>
        <begin position="2"/>
        <end position="445"/>
    </location>
</feature>
<evidence type="ECO:0000256" key="5">
    <source>
        <dbReference type="ARBA" id="ARBA00022840"/>
    </source>
</evidence>
<evidence type="ECO:0000256" key="1">
    <source>
        <dbReference type="ARBA" id="ARBA00003761"/>
    </source>
</evidence>
<dbReference type="InterPro" id="IPR005481">
    <property type="entry name" value="BC-like_N"/>
</dbReference>
<evidence type="ECO:0000256" key="6">
    <source>
        <dbReference type="ARBA" id="ARBA00048600"/>
    </source>
</evidence>
<keyword evidence="5 7" id="KW-0067">ATP-binding</keyword>
<dbReference type="InterPro" id="IPR051602">
    <property type="entry name" value="ACC_Biotin_Carboxylase"/>
</dbReference>
<dbReference type="SMART" id="SM00878">
    <property type="entry name" value="Biotin_carb_C"/>
    <property type="match status" value="1"/>
</dbReference>
<evidence type="ECO:0000259" key="8">
    <source>
        <dbReference type="PROSITE" id="PS50975"/>
    </source>
</evidence>
<protein>
    <recommendedName>
        <fullName evidence="2">biotin carboxylase</fullName>
        <ecNumber evidence="2">6.3.4.14</ecNumber>
    </recommendedName>
</protein>
<dbReference type="InterPro" id="IPR005482">
    <property type="entry name" value="Biotin_COase_C"/>
</dbReference>
<dbReference type="SUPFAM" id="SSF51246">
    <property type="entry name" value="Rudiment single hybrid motif"/>
    <property type="match status" value="1"/>
</dbReference>
<dbReference type="PANTHER" id="PTHR48095:SF2">
    <property type="entry name" value="BIOTIN CARBOXYLASE, CHLOROPLASTIC"/>
    <property type="match status" value="1"/>
</dbReference>
<comment type="catalytic activity">
    <reaction evidence="6">
        <text>N(6)-biotinyl-L-lysyl-[protein] + hydrogencarbonate + ATP = N(6)-carboxybiotinyl-L-lysyl-[protein] + ADP + phosphate + H(+)</text>
        <dbReference type="Rhea" id="RHEA:13501"/>
        <dbReference type="Rhea" id="RHEA-COMP:10505"/>
        <dbReference type="Rhea" id="RHEA-COMP:10506"/>
        <dbReference type="ChEBI" id="CHEBI:15378"/>
        <dbReference type="ChEBI" id="CHEBI:17544"/>
        <dbReference type="ChEBI" id="CHEBI:30616"/>
        <dbReference type="ChEBI" id="CHEBI:43474"/>
        <dbReference type="ChEBI" id="CHEBI:83144"/>
        <dbReference type="ChEBI" id="CHEBI:83145"/>
        <dbReference type="ChEBI" id="CHEBI:456216"/>
        <dbReference type="EC" id="6.3.4.14"/>
    </reaction>
</comment>
<evidence type="ECO:0000256" key="7">
    <source>
        <dbReference type="PROSITE-ProRule" id="PRU00409"/>
    </source>
</evidence>
<dbReference type="SUPFAM" id="SSF56059">
    <property type="entry name" value="Glutathione synthetase ATP-binding domain-like"/>
    <property type="match status" value="1"/>
</dbReference>
<keyword evidence="3" id="KW-0436">Ligase</keyword>